<dbReference type="RefSeq" id="WP_091460468.1">
    <property type="nucleotide sequence ID" value="NZ_FMHU01000002.1"/>
</dbReference>
<dbReference type="STRING" id="47866.GA0074694_3976"/>
<name>A0A1C6S547_9ACTN</name>
<dbReference type="EMBL" id="FMHU01000002">
    <property type="protein sequence ID" value="SCL24597.1"/>
    <property type="molecule type" value="Genomic_DNA"/>
</dbReference>
<evidence type="ECO:0000313" key="2">
    <source>
        <dbReference type="EMBL" id="SCL24597.1"/>
    </source>
</evidence>
<organism evidence="2 3">
    <name type="scientific">Micromonospora inyonensis</name>
    <dbReference type="NCBI Taxonomy" id="47866"/>
    <lineage>
        <taxon>Bacteria</taxon>
        <taxon>Bacillati</taxon>
        <taxon>Actinomycetota</taxon>
        <taxon>Actinomycetes</taxon>
        <taxon>Micromonosporales</taxon>
        <taxon>Micromonosporaceae</taxon>
        <taxon>Micromonospora</taxon>
    </lineage>
</organism>
<dbReference type="AlphaFoldDB" id="A0A1C6S547"/>
<dbReference type="Proteomes" id="UP000198906">
    <property type="component" value="Unassembled WGS sequence"/>
</dbReference>
<keyword evidence="1" id="KW-0812">Transmembrane</keyword>
<proteinExistence type="predicted"/>
<evidence type="ECO:0000256" key="1">
    <source>
        <dbReference type="SAM" id="Phobius"/>
    </source>
</evidence>
<keyword evidence="1" id="KW-1133">Transmembrane helix</keyword>
<accession>A0A1C6S547</accession>
<feature type="transmembrane region" description="Helical" evidence="1">
    <location>
        <begin position="66"/>
        <end position="84"/>
    </location>
</feature>
<feature type="transmembrane region" description="Helical" evidence="1">
    <location>
        <begin position="90"/>
        <end position="107"/>
    </location>
</feature>
<reference evidence="3" key="1">
    <citation type="submission" date="2016-06" db="EMBL/GenBank/DDBJ databases">
        <authorList>
            <person name="Varghese N."/>
        </authorList>
    </citation>
    <scope>NUCLEOTIDE SEQUENCE [LARGE SCALE GENOMIC DNA]</scope>
    <source>
        <strain evidence="3">DSM 46123</strain>
    </source>
</reference>
<protein>
    <recommendedName>
        <fullName evidence="4">DUF1707 domain-containing protein</fullName>
    </recommendedName>
</protein>
<gene>
    <name evidence="2" type="ORF">GA0074694_3976</name>
</gene>
<keyword evidence="1" id="KW-0472">Membrane</keyword>
<keyword evidence="3" id="KW-1185">Reference proteome</keyword>
<evidence type="ECO:0008006" key="4">
    <source>
        <dbReference type="Google" id="ProtNLM"/>
    </source>
</evidence>
<sequence>MARDALQVHLDAERLDADGFARRVAACEQAVDQTELLRIFADLPAPRPQLPSAEAPAEADEDMPPGVLAGCLALGLGIPVAIVVGAVYGTWWALAVPVAVTVAMAYVEHLRRPAPNRTCDGDPRASG</sequence>
<evidence type="ECO:0000313" key="3">
    <source>
        <dbReference type="Proteomes" id="UP000198906"/>
    </source>
</evidence>